<evidence type="ECO:0000256" key="1">
    <source>
        <dbReference type="SAM" id="MobiDB-lite"/>
    </source>
</evidence>
<dbReference type="AlphaFoldDB" id="A0A2T0N6U1"/>
<dbReference type="Proteomes" id="UP000238312">
    <property type="component" value="Unassembled WGS sequence"/>
</dbReference>
<feature type="compositionally biased region" description="Low complexity" evidence="1">
    <location>
        <begin position="305"/>
        <end position="315"/>
    </location>
</feature>
<feature type="compositionally biased region" description="Polar residues" evidence="1">
    <location>
        <begin position="234"/>
        <end position="248"/>
    </location>
</feature>
<reference evidence="2 3" key="1">
    <citation type="submission" date="2018-03" db="EMBL/GenBank/DDBJ databases">
        <title>Genomic Encyclopedia of Type Strains, Phase III (KMG-III): the genomes of soil and plant-associated and newly described type strains.</title>
        <authorList>
            <person name="Whitman W."/>
        </authorList>
    </citation>
    <scope>NUCLEOTIDE SEQUENCE [LARGE SCALE GENOMIC DNA]</scope>
    <source>
        <strain evidence="2 3">CGMCC 4.7104</strain>
    </source>
</reference>
<comment type="caution">
    <text evidence="2">The sequence shown here is derived from an EMBL/GenBank/DDBJ whole genome shotgun (WGS) entry which is preliminary data.</text>
</comment>
<keyword evidence="3" id="KW-1185">Reference proteome</keyword>
<evidence type="ECO:0008006" key="4">
    <source>
        <dbReference type="Google" id="ProtNLM"/>
    </source>
</evidence>
<gene>
    <name evidence="2" type="ORF">B0I32_103257</name>
</gene>
<feature type="region of interest" description="Disordered" evidence="1">
    <location>
        <begin position="105"/>
        <end position="355"/>
    </location>
</feature>
<feature type="compositionally biased region" description="Gly residues" evidence="1">
    <location>
        <begin position="172"/>
        <end position="183"/>
    </location>
</feature>
<organism evidence="2 3">
    <name type="scientific">Nonomuraea fuscirosea</name>
    <dbReference type="NCBI Taxonomy" id="1291556"/>
    <lineage>
        <taxon>Bacteria</taxon>
        <taxon>Bacillati</taxon>
        <taxon>Actinomycetota</taxon>
        <taxon>Actinomycetes</taxon>
        <taxon>Streptosporangiales</taxon>
        <taxon>Streptosporangiaceae</taxon>
        <taxon>Nonomuraea</taxon>
    </lineage>
</organism>
<dbReference type="OrthoDB" id="3534520at2"/>
<proteinExistence type="predicted"/>
<protein>
    <recommendedName>
        <fullName evidence="4">PPE family protein</fullName>
    </recommendedName>
</protein>
<name>A0A2T0N6U1_9ACTN</name>
<feature type="compositionally biased region" description="Gly residues" evidence="1">
    <location>
        <begin position="270"/>
        <end position="304"/>
    </location>
</feature>
<feature type="compositionally biased region" description="Gly residues" evidence="1">
    <location>
        <begin position="135"/>
        <end position="150"/>
    </location>
</feature>
<dbReference type="RefSeq" id="WP_106236493.1">
    <property type="nucleotide sequence ID" value="NZ_PVNG01000003.1"/>
</dbReference>
<feature type="compositionally biased region" description="Acidic residues" evidence="1">
    <location>
        <begin position="333"/>
        <end position="345"/>
    </location>
</feature>
<dbReference type="EMBL" id="PVNG01000003">
    <property type="protein sequence ID" value="PRX68296.1"/>
    <property type="molecule type" value="Genomic_DNA"/>
</dbReference>
<feature type="compositionally biased region" description="Basic and acidic residues" evidence="1">
    <location>
        <begin position="212"/>
        <end position="221"/>
    </location>
</feature>
<evidence type="ECO:0000313" key="3">
    <source>
        <dbReference type="Proteomes" id="UP000238312"/>
    </source>
</evidence>
<accession>A0A2T0N6U1</accession>
<sequence length="355" mass="35014">MTNNGASPYGDLGNFGMPGMGQGVSFQKGELDRAGGKIDGHVEYFSSLSEKADALRVPSPHFSVLGMGVQSAHEKAIQNQRDVLKRAHDSLASWKSALKAADENYKAADDGSGNQYPPGGPGGKFPGGINPAGLKPGGLNPGDLPNGGGLDLPKPPGGDLPGGDIPGPPGGDLPGGNLPGGDLPGSDLPGGNTPGGPGSNLPGTDIPQPEVPKTDPADMKVPDIGAALNDPSKTDLSQFQPQNPSLTGNLPPGTDPSALGNRTAVPNTYGGPGGGVSAGTGGGLGANGLPGGGAAGLRGAGPAGGAPMMPMMPMTGGAGGQEGRDREKTIGLSEDEGLWMGDEDIAPQVIGQEEV</sequence>
<evidence type="ECO:0000313" key="2">
    <source>
        <dbReference type="EMBL" id="PRX68296.1"/>
    </source>
</evidence>